<gene>
    <name evidence="4" type="ORF">PQ465_14410</name>
</gene>
<evidence type="ECO:0000256" key="1">
    <source>
        <dbReference type="ARBA" id="ARBA00004167"/>
    </source>
</evidence>
<dbReference type="PANTHER" id="PTHR10264:SF83">
    <property type="entry name" value="BLL5629 PROTEIN"/>
    <property type="match status" value="1"/>
</dbReference>
<dbReference type="Pfam" id="PF01145">
    <property type="entry name" value="Band_7"/>
    <property type="match status" value="1"/>
</dbReference>
<dbReference type="SUPFAM" id="SSF117892">
    <property type="entry name" value="Band 7/SPFH domain"/>
    <property type="match status" value="1"/>
</dbReference>
<proteinExistence type="inferred from homology"/>
<evidence type="ECO:0000256" key="2">
    <source>
        <dbReference type="ARBA" id="ARBA00008164"/>
    </source>
</evidence>
<keyword evidence="5" id="KW-1185">Reference proteome</keyword>
<organism evidence="4 5">
    <name type="scientific">Sphingobacterium oryzagri</name>
    <dbReference type="NCBI Taxonomy" id="3025669"/>
    <lineage>
        <taxon>Bacteria</taxon>
        <taxon>Pseudomonadati</taxon>
        <taxon>Bacteroidota</taxon>
        <taxon>Sphingobacteriia</taxon>
        <taxon>Sphingobacteriales</taxon>
        <taxon>Sphingobacteriaceae</taxon>
        <taxon>Sphingobacterium</taxon>
    </lineage>
</organism>
<name>A0ABY7WCW1_9SPHI</name>
<reference evidence="4 5" key="1">
    <citation type="submission" date="2023-02" db="EMBL/GenBank/DDBJ databases">
        <title>Genome sequence of Sphingobacterium sp. KACC 22765.</title>
        <authorList>
            <person name="Kim S."/>
            <person name="Heo J."/>
            <person name="Kwon S.-W."/>
        </authorList>
    </citation>
    <scope>NUCLEOTIDE SEQUENCE [LARGE SCALE GENOMIC DNA]</scope>
    <source>
        <strain evidence="4 5">KACC 22765</strain>
    </source>
</reference>
<dbReference type="CDD" id="cd13438">
    <property type="entry name" value="SPFH_eoslipins_u2"/>
    <property type="match status" value="1"/>
</dbReference>
<accession>A0ABY7WCW1</accession>
<evidence type="ECO:0000259" key="3">
    <source>
        <dbReference type="SMART" id="SM00244"/>
    </source>
</evidence>
<dbReference type="Gene3D" id="3.30.479.30">
    <property type="entry name" value="Band 7 domain"/>
    <property type="match status" value="1"/>
</dbReference>
<dbReference type="InterPro" id="IPR043202">
    <property type="entry name" value="Band-7_stomatin-like"/>
</dbReference>
<dbReference type="Proteomes" id="UP001221558">
    <property type="component" value="Chromosome"/>
</dbReference>
<dbReference type="PANTHER" id="PTHR10264">
    <property type="entry name" value="BAND 7 PROTEIN-RELATED"/>
    <property type="match status" value="1"/>
</dbReference>
<dbReference type="SMART" id="SM00244">
    <property type="entry name" value="PHB"/>
    <property type="match status" value="1"/>
</dbReference>
<comment type="similarity">
    <text evidence="2">Belongs to the band 7/mec-2 family.</text>
</comment>
<protein>
    <submittedName>
        <fullName evidence="4">Slipin family protein</fullName>
    </submittedName>
</protein>
<comment type="subcellular location">
    <subcellularLocation>
        <location evidence="1">Membrane</location>
        <topology evidence="1">Single-pass membrane protein</topology>
    </subcellularLocation>
</comment>
<dbReference type="RefSeq" id="WP_274266217.1">
    <property type="nucleotide sequence ID" value="NZ_CP117880.1"/>
</dbReference>
<feature type="domain" description="Band 7" evidence="3">
    <location>
        <begin position="132"/>
        <end position="291"/>
    </location>
</feature>
<evidence type="ECO:0000313" key="5">
    <source>
        <dbReference type="Proteomes" id="UP001221558"/>
    </source>
</evidence>
<sequence>MKRVNIATNQVGFVIKNNMVQRVLTVGKYWLGFGEKLELHDMGKQFQSVYDIDVLLQTAGFADTVHVVEVPDAHICLVFVNANFVKVLAAGRYIFWKSLSNYRFMMQDISTIAISPAVERNLLERAELAGFVRQYKLEPAERGLLFVDGVFKEVLEAGIYTWWKNAINIAVSKIDIRVLSIDINGQEMLTKDKAQVRVNFFVRYQVVDIMRALLENKEHERQLYTLMQLLLRSYIGQWTLDEIMEKKDDINRFIGAEAAVQAARLGLEIHFCGMKDLILPGDVRDIMNQVLVAEKRAQANIITRREETASTRSLLNTAKLMEDNSMLFKLKEMEYVEKISEKISTISLSGNGQVIDQLKQLFSKS</sequence>
<evidence type="ECO:0000313" key="4">
    <source>
        <dbReference type="EMBL" id="WDF67489.1"/>
    </source>
</evidence>
<dbReference type="EMBL" id="CP117880">
    <property type="protein sequence ID" value="WDF67489.1"/>
    <property type="molecule type" value="Genomic_DNA"/>
</dbReference>
<dbReference type="InterPro" id="IPR001972">
    <property type="entry name" value="Stomatin_HflK_fam"/>
</dbReference>
<dbReference type="InterPro" id="IPR001107">
    <property type="entry name" value="Band_7"/>
</dbReference>
<dbReference type="PRINTS" id="PR00721">
    <property type="entry name" value="STOMATIN"/>
</dbReference>
<dbReference type="InterPro" id="IPR036013">
    <property type="entry name" value="Band_7/SPFH_dom_sf"/>
</dbReference>